<proteinExistence type="predicted"/>
<comment type="caution">
    <text evidence="2">The sequence shown here is derived from an EMBL/GenBank/DDBJ whole genome shotgun (WGS) entry which is preliminary data.</text>
</comment>
<dbReference type="CDD" id="cd00207">
    <property type="entry name" value="fer2"/>
    <property type="match status" value="1"/>
</dbReference>
<dbReference type="Gene3D" id="3.10.20.30">
    <property type="match status" value="1"/>
</dbReference>
<dbReference type="InterPro" id="IPR036010">
    <property type="entry name" value="2Fe-2S_ferredoxin-like_sf"/>
</dbReference>
<feature type="domain" description="2Fe-2S ferredoxin-type" evidence="1">
    <location>
        <begin position="18"/>
        <end position="94"/>
    </location>
</feature>
<dbReference type="Proteomes" id="UP000075320">
    <property type="component" value="Unassembled WGS sequence"/>
</dbReference>
<evidence type="ECO:0000313" key="3">
    <source>
        <dbReference type="Proteomes" id="UP000075320"/>
    </source>
</evidence>
<keyword evidence="3" id="KW-1185">Reference proteome</keyword>
<evidence type="ECO:0000313" key="2">
    <source>
        <dbReference type="EMBL" id="KYG66167.1"/>
    </source>
</evidence>
<dbReference type="InterPro" id="IPR001041">
    <property type="entry name" value="2Fe-2S_ferredoxin-type"/>
</dbReference>
<dbReference type="InterPro" id="IPR012675">
    <property type="entry name" value="Beta-grasp_dom_sf"/>
</dbReference>
<protein>
    <recommendedName>
        <fullName evidence="1">2Fe-2S ferredoxin-type domain-containing protein</fullName>
    </recommendedName>
</protein>
<reference evidence="2 3" key="1">
    <citation type="submission" date="2016-03" db="EMBL/GenBank/DDBJ databases">
        <authorList>
            <person name="Ploux O."/>
        </authorList>
    </citation>
    <scope>NUCLEOTIDE SEQUENCE [LARGE SCALE GENOMIC DNA]</scope>
    <source>
        <strain evidence="2 3">R0</strain>
    </source>
</reference>
<dbReference type="EMBL" id="LUKE01000001">
    <property type="protein sequence ID" value="KYG66167.1"/>
    <property type="molecule type" value="Genomic_DNA"/>
</dbReference>
<sequence length="94" mass="10289">MAFNKFDRKSGKTLGQIVKIKIIVGNENKEIESEEGRTLLDLALMAGMAPPYSCMEGHCESCRALVNGKHRLTCQTVPSSMGALEDLVVDYNKG</sequence>
<accession>A0A150WPD7</accession>
<dbReference type="AlphaFoldDB" id="A0A150WPD7"/>
<organism evidence="2 3">
    <name type="scientific">Bdellovibrio bacteriovorus</name>
    <dbReference type="NCBI Taxonomy" id="959"/>
    <lineage>
        <taxon>Bacteria</taxon>
        <taxon>Pseudomonadati</taxon>
        <taxon>Bdellovibrionota</taxon>
        <taxon>Bdellovibrionia</taxon>
        <taxon>Bdellovibrionales</taxon>
        <taxon>Pseudobdellovibrionaceae</taxon>
        <taxon>Bdellovibrio</taxon>
    </lineage>
</organism>
<dbReference type="GO" id="GO:0051536">
    <property type="term" value="F:iron-sulfur cluster binding"/>
    <property type="evidence" value="ECO:0007669"/>
    <property type="project" value="InterPro"/>
</dbReference>
<dbReference type="Pfam" id="PF00111">
    <property type="entry name" value="Fer2"/>
    <property type="match status" value="1"/>
</dbReference>
<name>A0A150WPD7_BDEBC</name>
<dbReference type="SUPFAM" id="SSF54292">
    <property type="entry name" value="2Fe-2S ferredoxin-like"/>
    <property type="match status" value="1"/>
</dbReference>
<dbReference type="PROSITE" id="PS51085">
    <property type="entry name" value="2FE2S_FER_2"/>
    <property type="match status" value="1"/>
</dbReference>
<evidence type="ECO:0000259" key="1">
    <source>
        <dbReference type="PROSITE" id="PS51085"/>
    </source>
</evidence>
<gene>
    <name evidence="2" type="ORF">AZI86_03650</name>
</gene>